<sequence length="362" mass="39810">MANTHLPMGGMNLATDPPAQVSARTMNSNQLFNPFVYSNSKKMKYAFVAMLSLISFRLASMHPPVTYSSASILPETARISDPAAAPYLVISTHNSVAIDSAGFKPGNGRGIVGKRLKDAKKALRDFKFIFSNDNFSEFRKLLTLNKKAFKLIDSTALAEAIKGKKLSEDERILLEIAVGTINSNYEHKVEYVKGNKGVSREAQILFRKSLNVGGMDLENTIQTYPCHCIPGDAFGRTLRGAGVTIQTTTGTYSVIVDSNEPALNVLDYYYAEGDSMVYNPIPGTITITGHELLGHGRSLDFNYPNQHEAGVLTENLILRVLVMKLDNKIIHVQRTGWQHGDSSRGGRCVIDSFDTKKPGFIK</sequence>
<gene>
    <name evidence="1" type="ORF">DXN04_24755</name>
</gene>
<comment type="caution">
    <text evidence="1">The sequence shown here is derived from an EMBL/GenBank/DDBJ whole genome shotgun (WGS) entry which is preliminary data.</text>
</comment>
<dbReference type="EMBL" id="QTJV01000010">
    <property type="protein sequence ID" value="RFM32002.1"/>
    <property type="molecule type" value="Genomic_DNA"/>
</dbReference>
<evidence type="ECO:0000313" key="2">
    <source>
        <dbReference type="Proteomes" id="UP000261174"/>
    </source>
</evidence>
<dbReference type="Proteomes" id="UP000261174">
    <property type="component" value="Unassembled WGS sequence"/>
</dbReference>
<keyword evidence="2" id="KW-1185">Reference proteome</keyword>
<reference evidence="1 2" key="1">
    <citation type="submission" date="2018-08" db="EMBL/GenBank/DDBJ databases">
        <title>Chitinophaga sp. K20C18050901, a novel bacterium isolated from forest soil.</title>
        <authorList>
            <person name="Wang C."/>
        </authorList>
    </citation>
    <scope>NUCLEOTIDE SEQUENCE [LARGE SCALE GENOMIC DNA]</scope>
    <source>
        <strain evidence="1 2">K20C18050901</strain>
    </source>
</reference>
<accession>A0A3E1NVM7</accession>
<organism evidence="1 2">
    <name type="scientific">Chitinophaga silvisoli</name>
    <dbReference type="NCBI Taxonomy" id="2291814"/>
    <lineage>
        <taxon>Bacteria</taxon>
        <taxon>Pseudomonadati</taxon>
        <taxon>Bacteroidota</taxon>
        <taxon>Chitinophagia</taxon>
        <taxon>Chitinophagales</taxon>
        <taxon>Chitinophagaceae</taxon>
        <taxon>Chitinophaga</taxon>
    </lineage>
</organism>
<protein>
    <submittedName>
        <fullName evidence="1">Uncharacterized protein</fullName>
    </submittedName>
</protein>
<name>A0A3E1NVM7_9BACT</name>
<evidence type="ECO:0000313" key="1">
    <source>
        <dbReference type="EMBL" id="RFM32002.1"/>
    </source>
</evidence>
<dbReference type="RefSeq" id="WP_116856091.1">
    <property type="nucleotide sequence ID" value="NZ_QTJV01000010.1"/>
</dbReference>
<proteinExistence type="predicted"/>
<dbReference type="AlphaFoldDB" id="A0A3E1NVM7"/>